<evidence type="ECO:0000256" key="1">
    <source>
        <dbReference type="SAM" id="MobiDB-lite"/>
    </source>
</evidence>
<feature type="compositionally biased region" description="Polar residues" evidence="1">
    <location>
        <begin position="124"/>
        <end position="134"/>
    </location>
</feature>
<name>A0A420WHS3_9PROT</name>
<dbReference type="EMBL" id="RBIG01000002">
    <property type="protein sequence ID" value="RKQ70517.1"/>
    <property type="molecule type" value="Genomic_DNA"/>
</dbReference>
<evidence type="ECO:0000313" key="2">
    <source>
        <dbReference type="EMBL" id="RKQ70517.1"/>
    </source>
</evidence>
<organism evidence="2 3">
    <name type="scientific">Oceanibaculum indicum</name>
    <dbReference type="NCBI Taxonomy" id="526216"/>
    <lineage>
        <taxon>Bacteria</taxon>
        <taxon>Pseudomonadati</taxon>
        <taxon>Pseudomonadota</taxon>
        <taxon>Alphaproteobacteria</taxon>
        <taxon>Rhodospirillales</taxon>
        <taxon>Oceanibaculaceae</taxon>
        <taxon>Oceanibaculum</taxon>
    </lineage>
</organism>
<dbReference type="AlphaFoldDB" id="A0A420WHS3"/>
<feature type="region of interest" description="Disordered" evidence="1">
    <location>
        <begin position="56"/>
        <end position="158"/>
    </location>
</feature>
<evidence type="ECO:0008006" key="4">
    <source>
        <dbReference type="Google" id="ProtNLM"/>
    </source>
</evidence>
<dbReference type="RefSeq" id="WP_121220333.1">
    <property type="nucleotide sequence ID" value="NZ_RBIG01000002.1"/>
</dbReference>
<reference evidence="2 3" key="1">
    <citation type="submission" date="2018-10" db="EMBL/GenBank/DDBJ databases">
        <title>Comparative analysis of microorganisms from saline springs in Andes Mountain Range, Colombia.</title>
        <authorList>
            <person name="Rubin E."/>
        </authorList>
    </citation>
    <scope>NUCLEOTIDE SEQUENCE [LARGE SCALE GENOMIC DNA]</scope>
    <source>
        <strain evidence="2 3">USBA 36</strain>
    </source>
</reference>
<comment type="caution">
    <text evidence="2">The sequence shown here is derived from an EMBL/GenBank/DDBJ whole genome shotgun (WGS) entry which is preliminary data.</text>
</comment>
<dbReference type="OrthoDB" id="7366700at2"/>
<feature type="compositionally biased region" description="Low complexity" evidence="1">
    <location>
        <begin position="99"/>
        <end position="108"/>
    </location>
</feature>
<accession>A0A420WHS3</accession>
<sequence>MPGVDAILARLDELDSRITGLQKQFQAAEPAISRLTRIDGDIRALLSQMEGAVAARSQDAPVAKAVTSNPPLGPRAGPDQTSLTMATPIGRPVSPPVAPLAAPSSATPSAPPSGPLADPGSLRLSLSPQPGQNTPAMKAAEPAPRPAPPPTQPAPQRAPAAIPEALTAAIHLASYRSIENARDGWRILQRRYPSELGTLVPMVLEVDLGGGRGRMLRLQASALTQAEAQSLCERLKQAGQYCIPTADAGTPLGTAVAALR</sequence>
<feature type="compositionally biased region" description="Pro residues" evidence="1">
    <location>
        <begin position="143"/>
        <end position="153"/>
    </location>
</feature>
<evidence type="ECO:0000313" key="3">
    <source>
        <dbReference type="Proteomes" id="UP000277424"/>
    </source>
</evidence>
<proteinExistence type="predicted"/>
<gene>
    <name evidence="2" type="ORF">BCL74_2465</name>
</gene>
<dbReference type="Proteomes" id="UP000277424">
    <property type="component" value="Unassembled WGS sequence"/>
</dbReference>
<protein>
    <recommendedName>
        <fullName evidence="4">Sporulation related protein</fullName>
    </recommendedName>
</protein>